<dbReference type="Proteomes" id="UP000199400">
    <property type="component" value="Unassembled WGS sequence"/>
</dbReference>
<feature type="region of interest" description="Disordered" evidence="1">
    <location>
        <begin position="1"/>
        <end position="22"/>
    </location>
</feature>
<sequence length="350" mass="39196">MNPGSPFTGSGPNESLNKRRTCTISDHTVTSWTETHDPLYQGRLVELPGPRLQRVERYTIGAKATPPSADFPAVGSPDSTPPALPPHPVGRRLPLDLPRLRRRDRRGAHPAVRRALLRRRGCLARGRPPIVGGWQFALESAYKDIDSLGNPLGASCYYTDANFPAGVHRSTTRRAATPTSSAGAAWELRRHPEQLGRLRPGRRLRPQARPPRRQRRLLTPVFRAARDFRSHVCPWHSMQVAEIGISGRIGMALRKNPSRSDRVLRFSRAVGSPWDSGAMFGAHNRERHRAHAPAPNCLLALRVVGFFRSQSQHRVKAERRRALSRAWSRYVLREPGLELHSAPDQSSRPP</sequence>
<organism evidence="2 3">
    <name type="scientific">Nannocystis exedens</name>
    <dbReference type="NCBI Taxonomy" id="54"/>
    <lineage>
        <taxon>Bacteria</taxon>
        <taxon>Pseudomonadati</taxon>
        <taxon>Myxococcota</taxon>
        <taxon>Polyangia</taxon>
        <taxon>Nannocystales</taxon>
        <taxon>Nannocystaceae</taxon>
        <taxon>Nannocystis</taxon>
    </lineage>
</organism>
<gene>
    <name evidence="2" type="ORF">SAMN02745121_08139</name>
</gene>
<accession>A0A1I2HRN5</accession>
<evidence type="ECO:0000313" key="3">
    <source>
        <dbReference type="Proteomes" id="UP000199400"/>
    </source>
</evidence>
<keyword evidence="3" id="KW-1185">Reference proteome</keyword>
<protein>
    <submittedName>
        <fullName evidence="2">Uncharacterized protein</fullName>
    </submittedName>
</protein>
<feature type="compositionally biased region" description="Polar residues" evidence="1">
    <location>
        <begin position="1"/>
        <end position="15"/>
    </location>
</feature>
<evidence type="ECO:0000313" key="2">
    <source>
        <dbReference type="EMBL" id="SFF32198.1"/>
    </source>
</evidence>
<feature type="compositionally biased region" description="Pro residues" evidence="1">
    <location>
        <begin position="79"/>
        <end position="88"/>
    </location>
</feature>
<feature type="region of interest" description="Disordered" evidence="1">
    <location>
        <begin position="63"/>
        <end position="94"/>
    </location>
</feature>
<name>A0A1I2HRN5_9BACT</name>
<proteinExistence type="predicted"/>
<dbReference type="EMBL" id="FOMX01000046">
    <property type="protein sequence ID" value="SFF32198.1"/>
    <property type="molecule type" value="Genomic_DNA"/>
</dbReference>
<evidence type="ECO:0000256" key="1">
    <source>
        <dbReference type="SAM" id="MobiDB-lite"/>
    </source>
</evidence>
<dbReference type="STRING" id="54.SAMN02745121_08139"/>
<reference evidence="3" key="1">
    <citation type="submission" date="2016-10" db="EMBL/GenBank/DDBJ databases">
        <authorList>
            <person name="Varghese N."/>
            <person name="Submissions S."/>
        </authorList>
    </citation>
    <scope>NUCLEOTIDE SEQUENCE [LARGE SCALE GENOMIC DNA]</scope>
    <source>
        <strain evidence="3">ATCC 25963</strain>
    </source>
</reference>
<dbReference type="AlphaFoldDB" id="A0A1I2HRN5"/>